<dbReference type="EMBL" id="CAUYUE010000005">
    <property type="protein sequence ID" value="CAK0775832.1"/>
    <property type="molecule type" value="Genomic_DNA"/>
</dbReference>
<keyword evidence="2" id="KW-1185">Reference proteome</keyword>
<reference evidence="1 2" key="1">
    <citation type="submission" date="2023-10" db="EMBL/GenBank/DDBJ databases">
        <authorList>
            <person name="Maclean D."/>
            <person name="Macfadyen A."/>
        </authorList>
    </citation>
    <scope>NUCLEOTIDE SEQUENCE [LARGE SCALE GENOMIC DNA]</scope>
</reference>
<dbReference type="AlphaFoldDB" id="A0AAV1I3R5"/>
<gene>
    <name evidence="1" type="ORF">CVIRNUC_004310</name>
</gene>
<accession>A0AAV1I3R5</accession>
<dbReference type="InterPro" id="IPR013083">
    <property type="entry name" value="Znf_RING/FYVE/PHD"/>
</dbReference>
<evidence type="ECO:0000313" key="2">
    <source>
        <dbReference type="Proteomes" id="UP001314263"/>
    </source>
</evidence>
<dbReference type="Gene3D" id="3.30.40.10">
    <property type="entry name" value="Zinc/RING finger domain, C3HC4 (zinc finger)"/>
    <property type="match status" value="1"/>
</dbReference>
<dbReference type="SMART" id="SM00744">
    <property type="entry name" value="RINGv"/>
    <property type="match status" value="1"/>
</dbReference>
<dbReference type="Pfam" id="PF12906">
    <property type="entry name" value="RINGv"/>
    <property type="match status" value="1"/>
</dbReference>
<name>A0AAV1I3R5_9CHLO</name>
<comment type="caution">
    <text evidence="1">The sequence shown here is derived from an EMBL/GenBank/DDBJ whole genome shotgun (WGS) entry which is preliminary data.</text>
</comment>
<dbReference type="Proteomes" id="UP001314263">
    <property type="component" value="Unassembled WGS sequence"/>
</dbReference>
<proteinExistence type="predicted"/>
<dbReference type="InterPro" id="IPR011016">
    <property type="entry name" value="Znf_RING-CH"/>
</dbReference>
<evidence type="ECO:0000313" key="1">
    <source>
        <dbReference type="EMBL" id="CAK0775832.1"/>
    </source>
</evidence>
<organism evidence="1 2">
    <name type="scientific">Coccomyxa viridis</name>
    <dbReference type="NCBI Taxonomy" id="1274662"/>
    <lineage>
        <taxon>Eukaryota</taxon>
        <taxon>Viridiplantae</taxon>
        <taxon>Chlorophyta</taxon>
        <taxon>core chlorophytes</taxon>
        <taxon>Trebouxiophyceae</taxon>
        <taxon>Trebouxiophyceae incertae sedis</taxon>
        <taxon>Coccomyxaceae</taxon>
        <taxon>Coccomyxa</taxon>
    </lineage>
</organism>
<dbReference type="SUPFAM" id="SSF57850">
    <property type="entry name" value="RING/U-box"/>
    <property type="match status" value="1"/>
</dbReference>
<dbReference type="GO" id="GO:0008270">
    <property type="term" value="F:zinc ion binding"/>
    <property type="evidence" value="ECO:0007669"/>
    <property type="project" value="UniProtKB-KW"/>
</dbReference>
<sequence length="165" mass="18130">MTGCEVCWICLGEADDEKPLLSVCKCPRPVHAACAARWQFQSAGKSEEKECRFCAGALPDWRQFLTPDALRSVNALATMSITLNAKTVVLSVSSEPGAYEEFLHRIRCIFDIPSDAEFNFGFDCDDPLNGDKISLSGARSFHAAVHCAKISAARRLTEIMPIKES</sequence>
<protein>
    <submittedName>
        <fullName evidence="1">Uncharacterized protein</fullName>
    </submittedName>
</protein>